<dbReference type="CDD" id="cd06558">
    <property type="entry name" value="crotonase-like"/>
    <property type="match status" value="1"/>
</dbReference>
<dbReference type="Pfam" id="PF00378">
    <property type="entry name" value="ECH_1"/>
    <property type="match status" value="1"/>
</dbReference>
<accession>A0ABQ4R3G4</accession>
<evidence type="ECO:0000256" key="1">
    <source>
        <dbReference type="ARBA" id="ARBA00005254"/>
    </source>
</evidence>
<comment type="caution">
    <text evidence="2">The sequence shown here is derived from an EMBL/GenBank/DDBJ whole genome shotgun (WGS) entry which is preliminary data.</text>
</comment>
<dbReference type="PANTHER" id="PTHR42964">
    <property type="entry name" value="ENOYL-COA HYDRATASE"/>
    <property type="match status" value="1"/>
</dbReference>
<proteinExistence type="inferred from homology"/>
<protein>
    <submittedName>
        <fullName evidence="2">Enoyl-CoA hydratase echA8</fullName>
    </submittedName>
</protein>
<dbReference type="SUPFAM" id="SSF52096">
    <property type="entry name" value="ClpP/crotonase"/>
    <property type="match status" value="1"/>
</dbReference>
<dbReference type="InterPro" id="IPR051683">
    <property type="entry name" value="Enoyl-CoA_Hydratase/Isomerase"/>
</dbReference>
<organism evidence="2 3">
    <name type="scientific">Methylobacterium crusticola</name>
    <dbReference type="NCBI Taxonomy" id="1697972"/>
    <lineage>
        <taxon>Bacteria</taxon>
        <taxon>Pseudomonadati</taxon>
        <taxon>Pseudomonadota</taxon>
        <taxon>Alphaproteobacteria</taxon>
        <taxon>Hyphomicrobiales</taxon>
        <taxon>Methylobacteriaceae</taxon>
        <taxon>Methylobacterium</taxon>
    </lineage>
</organism>
<dbReference type="InterPro" id="IPR029045">
    <property type="entry name" value="ClpP/crotonase-like_dom_sf"/>
</dbReference>
<dbReference type="PANTHER" id="PTHR42964:SF1">
    <property type="entry name" value="POLYKETIDE BIOSYNTHESIS ENOYL-COA HYDRATASE PKSH-RELATED"/>
    <property type="match status" value="1"/>
</dbReference>
<sequence length="243" mass="26193">MPATLEVRREGAAAVFEINRPEDHNRIDMATMDAMIEQVGVIDRDASVRALVLTGRGEYFCAGGRIGGYPVGKLQDQLDYARAFTVLQERLGRSRVPVVAAVNGHCLAGGMSLLEAADLAIAADTAQYAYPEIENGLFPMLAMAVARRGLPPKIAFDLFYSGRRIDAAEALRLNLINAAVPSERLWDAVRARVAELERRSGGAMMVGRQAYYAMGNMTTTAALEYAQTALIASLRAAEDAKAG</sequence>
<name>A0ABQ4R3G4_9HYPH</name>
<dbReference type="Gene3D" id="3.90.226.10">
    <property type="entry name" value="2-enoyl-CoA Hydratase, Chain A, domain 1"/>
    <property type="match status" value="1"/>
</dbReference>
<dbReference type="Proteomes" id="UP001055167">
    <property type="component" value="Unassembled WGS sequence"/>
</dbReference>
<dbReference type="EMBL" id="BPQH01000017">
    <property type="protein sequence ID" value="GJD52168.1"/>
    <property type="molecule type" value="Genomic_DNA"/>
</dbReference>
<dbReference type="RefSeq" id="WP_128561715.1">
    <property type="nucleotide sequence ID" value="NZ_BPQH01000017.1"/>
</dbReference>
<comment type="similarity">
    <text evidence="1">Belongs to the enoyl-CoA hydratase/isomerase family.</text>
</comment>
<keyword evidence="3" id="KW-1185">Reference proteome</keyword>
<gene>
    <name evidence="2" type="primary">echA8_5</name>
    <name evidence="2" type="ORF">OPKNFCMD_4930</name>
</gene>
<dbReference type="InterPro" id="IPR001753">
    <property type="entry name" value="Enoyl-CoA_hydra/iso"/>
</dbReference>
<reference evidence="2" key="2">
    <citation type="submission" date="2021-08" db="EMBL/GenBank/DDBJ databases">
        <authorList>
            <person name="Tani A."/>
            <person name="Ola A."/>
            <person name="Ogura Y."/>
            <person name="Katsura K."/>
            <person name="Hayashi T."/>
        </authorList>
    </citation>
    <scope>NUCLEOTIDE SEQUENCE</scope>
    <source>
        <strain evidence="2">KCTC 52305</strain>
    </source>
</reference>
<reference evidence="2" key="1">
    <citation type="journal article" date="2021" name="Front. Microbiol.">
        <title>Comprehensive Comparative Genomics and Phenotyping of Methylobacterium Species.</title>
        <authorList>
            <person name="Alessa O."/>
            <person name="Ogura Y."/>
            <person name="Fujitani Y."/>
            <person name="Takami H."/>
            <person name="Hayashi T."/>
            <person name="Sahin N."/>
            <person name="Tani A."/>
        </authorList>
    </citation>
    <scope>NUCLEOTIDE SEQUENCE</scope>
    <source>
        <strain evidence="2">KCTC 52305</strain>
    </source>
</reference>
<evidence type="ECO:0000313" key="2">
    <source>
        <dbReference type="EMBL" id="GJD52168.1"/>
    </source>
</evidence>
<evidence type="ECO:0000313" key="3">
    <source>
        <dbReference type="Proteomes" id="UP001055167"/>
    </source>
</evidence>